<evidence type="ECO:0000256" key="6">
    <source>
        <dbReference type="ARBA" id="ARBA00023002"/>
    </source>
</evidence>
<dbReference type="Proteomes" id="UP000476338">
    <property type="component" value="Unassembled WGS sequence"/>
</dbReference>
<feature type="site" description="Critical for catalysis" evidence="10">
    <location>
        <position position="416"/>
    </location>
</feature>
<reference evidence="14 15" key="1">
    <citation type="submission" date="2019-09" db="EMBL/GenBank/DDBJ databases">
        <authorList>
            <person name="Silva M."/>
            <person name="Pereira G."/>
            <person name="Lopes-Da-Costa L."/>
            <person name="Silva E."/>
        </authorList>
    </citation>
    <scope>NUCLEOTIDE SEQUENCE [LARGE SCALE GENOMIC DNA]</scope>
    <source>
        <strain evidence="14 15">FMV-PI01</strain>
    </source>
</reference>
<comment type="cofactor">
    <cofactor evidence="12">
        <name>Mg(2+)</name>
        <dbReference type="ChEBI" id="CHEBI:18420"/>
    </cofactor>
    <cofactor evidence="12">
        <name>Mn(2+)</name>
        <dbReference type="ChEBI" id="CHEBI:29035"/>
    </cofactor>
    <text evidence="12">Binds 1 Mg(2+) or Mn(2+) ion per subunit.</text>
</comment>
<evidence type="ECO:0000256" key="10">
    <source>
        <dbReference type="PIRSR" id="PIRSR009407-1"/>
    </source>
</evidence>
<evidence type="ECO:0000256" key="4">
    <source>
        <dbReference type="ARBA" id="ARBA00022842"/>
    </source>
</evidence>
<comment type="catalytic activity">
    <reaction evidence="7 9">
        <text>D-threo-isocitrate + NADP(+) = 2-oxoglutarate + CO2 + NADPH</text>
        <dbReference type="Rhea" id="RHEA:19629"/>
        <dbReference type="ChEBI" id="CHEBI:15562"/>
        <dbReference type="ChEBI" id="CHEBI:16526"/>
        <dbReference type="ChEBI" id="CHEBI:16810"/>
        <dbReference type="ChEBI" id="CHEBI:57783"/>
        <dbReference type="ChEBI" id="CHEBI:58349"/>
        <dbReference type="EC" id="1.1.1.42"/>
    </reaction>
</comment>
<evidence type="ECO:0000256" key="8">
    <source>
        <dbReference type="ARBA" id="ARBA00046318"/>
    </source>
</evidence>
<feature type="binding site" evidence="12">
    <location>
        <position position="548"/>
    </location>
    <ligand>
        <name>Mg(2+)</name>
        <dbReference type="ChEBI" id="CHEBI:18420"/>
    </ligand>
</feature>
<keyword evidence="3 12" id="KW-0479">Metal-binding</keyword>
<name>A0A6L5WJT3_9BACT</name>
<protein>
    <recommendedName>
        <fullName evidence="9">Isocitrate dehydrogenase [NADP]</fullName>
        <ecNumber evidence="9">1.1.1.42</ecNumber>
    </recommendedName>
    <alternativeName>
        <fullName evidence="9">Oxalosuccinate decarboxylase</fullName>
    </alternativeName>
</protein>
<evidence type="ECO:0000256" key="1">
    <source>
        <dbReference type="ARBA" id="ARBA00022435"/>
    </source>
</evidence>
<evidence type="ECO:0000256" key="5">
    <source>
        <dbReference type="ARBA" id="ARBA00022857"/>
    </source>
</evidence>
<dbReference type="PANTHER" id="PTHR36999:SF1">
    <property type="entry name" value="ISOCITRATE DEHYDROGENASE (NADP(+))"/>
    <property type="match status" value="1"/>
</dbReference>
<feature type="binding site" evidence="13">
    <location>
        <begin position="80"/>
        <end position="85"/>
    </location>
    <ligand>
        <name>NADP(+)</name>
        <dbReference type="ChEBI" id="CHEBI:58349"/>
    </ligand>
</feature>
<evidence type="ECO:0000313" key="14">
    <source>
        <dbReference type="EMBL" id="MSN96285.1"/>
    </source>
</evidence>
<keyword evidence="1 9" id="KW-0329">Glyoxylate bypass</keyword>
<evidence type="ECO:0000256" key="3">
    <source>
        <dbReference type="ARBA" id="ARBA00022723"/>
    </source>
</evidence>
<reference evidence="14 15" key="2">
    <citation type="submission" date="2020-03" db="EMBL/GenBank/DDBJ databases">
        <title>Campylobacter portucalensis sp. nov., a new species of Campylobacter isolated from the reproductive tract of bulls.</title>
        <authorList>
            <person name="Silva M.F."/>
            <person name="Pereira G."/>
            <person name="Carneiro C."/>
            <person name="Hemphill A."/>
            <person name="Mateus L."/>
            <person name="Lopes-Da-Costa L."/>
            <person name="Silva E."/>
        </authorList>
    </citation>
    <scope>NUCLEOTIDE SEQUENCE [LARGE SCALE GENOMIC DNA]</scope>
    <source>
        <strain evidence="14 15">FMV-PI01</strain>
    </source>
</reference>
<keyword evidence="5 9" id="KW-0521">NADP</keyword>
<keyword evidence="2 9" id="KW-0816">Tricarboxylic acid cycle</keyword>
<dbReference type="PANTHER" id="PTHR36999">
    <property type="entry name" value="ISOCITRATE DEHYDROGENASE [NADP]"/>
    <property type="match status" value="1"/>
</dbReference>
<feature type="site" description="Critical for catalysis" evidence="10">
    <location>
        <position position="253"/>
    </location>
</feature>
<feature type="binding site" evidence="12">
    <location>
        <position position="346"/>
    </location>
    <ligand>
        <name>Mg(2+)</name>
        <dbReference type="ChEBI" id="CHEBI:18420"/>
    </ligand>
</feature>
<dbReference type="Gene3D" id="3.40.718.10">
    <property type="entry name" value="Isopropylmalate Dehydrogenase"/>
    <property type="match status" value="2"/>
</dbReference>
<proteinExistence type="inferred from homology"/>
<dbReference type="InterPro" id="IPR004436">
    <property type="entry name" value="Isocitrate_DH_NADP_mono"/>
</dbReference>
<dbReference type="RefSeq" id="WP_154570552.1">
    <property type="nucleotide sequence ID" value="NZ_VWSJ01000009.1"/>
</dbReference>
<evidence type="ECO:0000256" key="7">
    <source>
        <dbReference type="ARBA" id="ARBA00023554"/>
    </source>
</evidence>
<feature type="binding site" evidence="13">
    <location>
        <position position="645"/>
    </location>
    <ligand>
        <name>NADP(+)</name>
        <dbReference type="ChEBI" id="CHEBI:58349"/>
    </ligand>
</feature>
<dbReference type="AlphaFoldDB" id="A0A6L5WJT3"/>
<feature type="binding site" evidence="13">
    <location>
        <position position="585"/>
    </location>
    <ligand>
        <name>NADP(+)</name>
        <dbReference type="ChEBI" id="CHEBI:58349"/>
    </ligand>
</feature>
<dbReference type="NCBIfam" id="TIGR00178">
    <property type="entry name" value="monomer_idh"/>
    <property type="match status" value="1"/>
</dbReference>
<gene>
    <name evidence="14" type="ORF">F1B92_03600</name>
</gene>
<keyword evidence="6 9" id="KW-0560">Oxidoreductase</keyword>
<comment type="caution">
    <text evidence="14">The sequence shown here is derived from an EMBL/GenBank/DDBJ whole genome shotgun (WGS) entry which is preliminary data.</text>
</comment>
<dbReference type="SUPFAM" id="SSF53659">
    <property type="entry name" value="Isocitrate/Isopropylmalate dehydrogenase-like"/>
    <property type="match status" value="1"/>
</dbReference>
<evidence type="ECO:0000256" key="12">
    <source>
        <dbReference type="PIRSR" id="PIRSR009407-3"/>
    </source>
</evidence>
<evidence type="ECO:0000313" key="15">
    <source>
        <dbReference type="Proteomes" id="UP000476338"/>
    </source>
</evidence>
<feature type="binding site" evidence="12">
    <location>
        <position position="544"/>
    </location>
    <ligand>
        <name>Mg(2+)</name>
        <dbReference type="ChEBI" id="CHEBI:18420"/>
    </ligand>
</feature>
<feature type="binding site" evidence="13">
    <location>
        <begin position="580"/>
        <end position="581"/>
    </location>
    <ligand>
        <name>NADP(+)</name>
        <dbReference type="ChEBI" id="CHEBI:58349"/>
    </ligand>
</feature>
<dbReference type="EC" id="1.1.1.42" evidence="9"/>
<dbReference type="GO" id="GO:0004450">
    <property type="term" value="F:isocitrate dehydrogenase (NADP+) activity"/>
    <property type="evidence" value="ECO:0007669"/>
    <property type="project" value="UniProtKB-EC"/>
</dbReference>
<dbReference type="GO" id="GO:0006097">
    <property type="term" value="P:glyoxylate cycle"/>
    <property type="evidence" value="ECO:0007669"/>
    <property type="project" value="UniProtKB-KW"/>
</dbReference>
<dbReference type="GO" id="GO:0006099">
    <property type="term" value="P:tricarboxylic acid cycle"/>
    <property type="evidence" value="ECO:0007669"/>
    <property type="project" value="UniProtKB-KW"/>
</dbReference>
<dbReference type="Pfam" id="PF03971">
    <property type="entry name" value="IDH"/>
    <property type="match status" value="1"/>
</dbReference>
<feature type="binding site" evidence="11">
    <location>
        <position position="143"/>
    </location>
    <ligand>
        <name>D-threo-isocitrate</name>
        <dbReference type="ChEBI" id="CHEBI:15562"/>
    </ligand>
</feature>
<comment type="similarity">
    <text evidence="8 9">Belongs to the monomeric-type IDH family.</text>
</comment>
<feature type="binding site" evidence="11">
    <location>
        <begin position="130"/>
        <end position="137"/>
    </location>
    <ligand>
        <name>substrate</name>
    </ligand>
</feature>
<feature type="binding site" evidence="13">
    <location>
        <position position="133"/>
    </location>
    <ligand>
        <name>NADP(+)</name>
        <dbReference type="ChEBI" id="CHEBI:58349"/>
    </ligand>
</feature>
<evidence type="ECO:0000256" key="9">
    <source>
        <dbReference type="PIRNR" id="PIRNR009407"/>
    </source>
</evidence>
<organism evidence="14 15">
    <name type="scientific">Campylobacter portucalensis</name>
    <dbReference type="NCBI Taxonomy" id="2608384"/>
    <lineage>
        <taxon>Bacteria</taxon>
        <taxon>Pseudomonadati</taxon>
        <taxon>Campylobacterota</taxon>
        <taxon>Epsilonproteobacteria</taxon>
        <taxon>Campylobacterales</taxon>
        <taxon>Campylobacteraceae</taxon>
        <taxon>Campylobacter</taxon>
    </lineage>
</organism>
<feature type="binding site" evidence="13">
    <location>
        <begin position="596"/>
        <end position="598"/>
    </location>
    <ligand>
        <name>NADP(+)</name>
        <dbReference type="ChEBI" id="CHEBI:58349"/>
    </ligand>
</feature>
<feature type="binding site" evidence="11">
    <location>
        <position position="543"/>
    </location>
    <ligand>
        <name>D-threo-isocitrate</name>
        <dbReference type="ChEBI" id="CHEBI:15562"/>
    </ligand>
</feature>
<dbReference type="EMBL" id="VWSJ01000009">
    <property type="protein sequence ID" value="MSN96285.1"/>
    <property type="molecule type" value="Genomic_DNA"/>
</dbReference>
<sequence>MSDIIYTYTDEAPALATFSLYPMIKKFLSKANIDIQTVDISLAGRILANFSDYLDEDQKTKDYLQILGELTTHKDANIIKLPNISASVPQLNACIKELQEKGYKIPNYIENPTTQEEIKIKQKYAKVLGSAVNPVLREGNSDRRCAKAVKQYALKNPHKNKKWDESIKTEVSYMQSSDFYENEKSIIFENSTNLKVIFVDNIGQKTVLKENLNVLKNEIIDATFMSAKKLDEFIKNSIDLAKQKDLLYSVHLKATMMKVSDPVIFGHFVKEFFSDVFIEFKDEFKKLKVNENNGLKDLFLKIENSNIKDKIYAKFDEIYAKRPDLAYVDSDNKITNLHVPSDVIIDASMPAMIRNGGNMWDKNGQEKQTLAVIPDRSYALVYEAMIKDLKKNKELNPAKIGSVSNIGLMAKKAQEYGSHDKTFIMKDDGKIIVSDEQDKVYFEFDVENGDIFRMTSTKDEAIKNWINLAINRAKSTKINTIFWLDENRAHDRNLMKIVKNELNKLDINDLNLEILSPYEATLKTNSLIRESKDVITVTGNVLRDYLTDLYPIIELGTSAKMLSIVPLLNGGGLFETGAGGSAPKHAEQLIKENHLRWDSLGEFLALGASLEHLSESKNNQEAKILAKCLDKAISTWLKNDKSPKRKVGEFDNRNSHFYLILYFAKELANSNFGEIYRDIALNLEQNEMKINNEILNAQGKSVDLGGYYKFDNKKANEVMRPSKILNKIIDEF</sequence>
<evidence type="ECO:0000256" key="2">
    <source>
        <dbReference type="ARBA" id="ARBA00022532"/>
    </source>
</evidence>
<dbReference type="GO" id="GO:0046872">
    <property type="term" value="F:metal ion binding"/>
    <property type="evidence" value="ECO:0007669"/>
    <property type="project" value="UniProtKB-KW"/>
</dbReference>
<keyword evidence="15" id="KW-1185">Reference proteome</keyword>
<evidence type="ECO:0000256" key="11">
    <source>
        <dbReference type="PIRSR" id="PIRSR009407-2"/>
    </source>
</evidence>
<dbReference type="PIRSF" id="PIRSF009407">
    <property type="entry name" value="IDH_monmr"/>
    <property type="match status" value="1"/>
</dbReference>
<keyword evidence="4 12" id="KW-0460">Magnesium</keyword>
<evidence type="ECO:0000256" key="13">
    <source>
        <dbReference type="PIRSR" id="PIRSR009407-4"/>
    </source>
</evidence>
<accession>A0A6L5WJT3</accession>